<dbReference type="InterPro" id="IPR027417">
    <property type="entry name" value="P-loop_NTPase"/>
</dbReference>
<evidence type="ECO:0000259" key="11">
    <source>
        <dbReference type="PROSITE" id="PS50929"/>
    </source>
</evidence>
<dbReference type="InterPro" id="IPR036640">
    <property type="entry name" value="ABC1_TM_sf"/>
</dbReference>
<evidence type="ECO:0000256" key="3">
    <source>
        <dbReference type="ARBA" id="ARBA00022475"/>
    </source>
</evidence>
<keyword evidence="3" id="KW-1003">Cell membrane</keyword>
<gene>
    <name evidence="12" type="ORF">ASZ90_006266</name>
</gene>
<comment type="subcellular location">
    <subcellularLocation>
        <location evidence="1">Cell membrane</location>
        <topology evidence="1">Multi-pass membrane protein</topology>
    </subcellularLocation>
</comment>
<protein>
    <submittedName>
        <fullName evidence="12">Phospholipid-lipopolysaccharide abc transporter</fullName>
    </submittedName>
</protein>
<feature type="domain" description="ABC transporter" evidence="10">
    <location>
        <begin position="275"/>
        <end position="511"/>
    </location>
</feature>
<evidence type="ECO:0000256" key="7">
    <source>
        <dbReference type="ARBA" id="ARBA00022989"/>
    </source>
</evidence>
<dbReference type="PROSITE" id="PS50929">
    <property type="entry name" value="ABC_TM1F"/>
    <property type="match status" value="1"/>
</dbReference>
<evidence type="ECO:0000313" key="12">
    <source>
        <dbReference type="EMBL" id="KUG23938.1"/>
    </source>
</evidence>
<keyword evidence="8 9" id="KW-0472">Membrane</keyword>
<dbReference type="SMART" id="SM00382">
    <property type="entry name" value="AAA"/>
    <property type="match status" value="1"/>
</dbReference>
<keyword evidence="2" id="KW-0813">Transport</keyword>
<keyword evidence="7 9" id="KW-1133">Transmembrane helix</keyword>
<dbReference type="InterPro" id="IPR003439">
    <property type="entry name" value="ABC_transporter-like_ATP-bd"/>
</dbReference>
<dbReference type="PROSITE" id="PS50893">
    <property type="entry name" value="ABC_TRANSPORTER_2"/>
    <property type="match status" value="1"/>
</dbReference>
<dbReference type="InterPro" id="IPR003593">
    <property type="entry name" value="AAA+_ATPase"/>
</dbReference>
<organism evidence="12">
    <name type="scientific">hydrocarbon metagenome</name>
    <dbReference type="NCBI Taxonomy" id="938273"/>
    <lineage>
        <taxon>unclassified sequences</taxon>
        <taxon>metagenomes</taxon>
        <taxon>ecological metagenomes</taxon>
    </lineage>
</organism>
<accession>A0A0W8FT26</accession>
<dbReference type="Pfam" id="PF00664">
    <property type="entry name" value="ABC_membrane"/>
    <property type="match status" value="1"/>
</dbReference>
<dbReference type="GO" id="GO:0034040">
    <property type="term" value="F:ATPase-coupled lipid transmembrane transporter activity"/>
    <property type="evidence" value="ECO:0007669"/>
    <property type="project" value="TreeGrafter"/>
</dbReference>
<sequence length="512" mass="58176">MKNVFFSVLVYLKTRIIYNEQVRLGNRLFNAYMKANYTFFLNRNSAELLRNVNNETRLVISDVIMPLMQIIMDGLVLLMIVILLLKVEPVISLLTFIVLGIVSFLFIRFTNKKNKSYGKEAQQHRRRMNKTVLEGISSIKDVKVMGRENSFLERYKLSAARTAISLRYKQALNQLPKPFMETVAVTGMLLIALMFVASGRNVASLIPVLTLFGAATIRLLPIFKTVVSAYTDIRYNIYAIDPVYDDLRLLERNINKHPGKEEKINIDPYPFFSRIVFKNVSYRYPQGSAEAIDDVNLEIPKGSVMGLVGHSGAGKTTIVDILLGLFEPQQGKVLVDDQDIFSDVRRWQMNVGYIPQLIHLSDDTIRRNIAFGLPDDEIDDVKIKQAMLAAQLESLIQELPEGLDTIVGERGIRLSGGQRQRIGIARALYNNPQVLIMDEATSALDNITEKSVIDAIERLRGDRTIIMIAHRLTTVQNCDIVYLMSQGKILDYGNYDHLLKSSSEFRKMNLME</sequence>
<dbReference type="InterPro" id="IPR017871">
    <property type="entry name" value="ABC_transporter-like_CS"/>
</dbReference>
<evidence type="ECO:0000259" key="10">
    <source>
        <dbReference type="PROSITE" id="PS50893"/>
    </source>
</evidence>
<dbReference type="FunFam" id="3.40.50.300:FF:000221">
    <property type="entry name" value="Multidrug ABC transporter ATP-binding protein"/>
    <property type="match status" value="1"/>
</dbReference>
<evidence type="ECO:0000256" key="1">
    <source>
        <dbReference type="ARBA" id="ARBA00004651"/>
    </source>
</evidence>
<keyword evidence="6" id="KW-0067">ATP-binding</keyword>
<dbReference type="EMBL" id="LNQE01000877">
    <property type="protein sequence ID" value="KUG23938.1"/>
    <property type="molecule type" value="Genomic_DNA"/>
</dbReference>
<dbReference type="Gene3D" id="1.20.1560.10">
    <property type="entry name" value="ABC transporter type 1, transmembrane domain"/>
    <property type="match status" value="1"/>
</dbReference>
<dbReference type="PROSITE" id="PS00211">
    <property type="entry name" value="ABC_TRANSPORTER_1"/>
    <property type="match status" value="1"/>
</dbReference>
<dbReference type="PANTHER" id="PTHR24221">
    <property type="entry name" value="ATP-BINDING CASSETTE SUB-FAMILY B"/>
    <property type="match status" value="1"/>
</dbReference>
<reference evidence="12" key="1">
    <citation type="journal article" date="2015" name="Proc. Natl. Acad. Sci. U.S.A.">
        <title>Networks of energetic and metabolic interactions define dynamics in microbial communities.</title>
        <authorList>
            <person name="Embree M."/>
            <person name="Liu J.K."/>
            <person name="Al-Bassam M.M."/>
            <person name="Zengler K."/>
        </authorList>
    </citation>
    <scope>NUCLEOTIDE SEQUENCE</scope>
</reference>
<dbReference type="GO" id="GO:0005886">
    <property type="term" value="C:plasma membrane"/>
    <property type="evidence" value="ECO:0007669"/>
    <property type="project" value="UniProtKB-SubCell"/>
</dbReference>
<dbReference type="PANTHER" id="PTHR24221:SF654">
    <property type="entry name" value="ATP-BINDING CASSETTE SUB-FAMILY B MEMBER 6"/>
    <property type="match status" value="1"/>
</dbReference>
<evidence type="ECO:0000256" key="8">
    <source>
        <dbReference type="ARBA" id="ARBA00023136"/>
    </source>
</evidence>
<dbReference type="SUPFAM" id="SSF52540">
    <property type="entry name" value="P-loop containing nucleoside triphosphate hydrolases"/>
    <property type="match status" value="1"/>
</dbReference>
<dbReference type="AlphaFoldDB" id="A0A0W8FT26"/>
<evidence type="ECO:0000256" key="4">
    <source>
        <dbReference type="ARBA" id="ARBA00022692"/>
    </source>
</evidence>
<dbReference type="Pfam" id="PF00005">
    <property type="entry name" value="ABC_tran"/>
    <property type="match status" value="1"/>
</dbReference>
<proteinExistence type="predicted"/>
<feature type="domain" description="ABC transmembrane type-1" evidence="11">
    <location>
        <begin position="1"/>
        <end position="233"/>
    </location>
</feature>
<evidence type="ECO:0000256" key="5">
    <source>
        <dbReference type="ARBA" id="ARBA00022741"/>
    </source>
</evidence>
<evidence type="ECO:0000256" key="2">
    <source>
        <dbReference type="ARBA" id="ARBA00022448"/>
    </source>
</evidence>
<keyword evidence="4 9" id="KW-0812">Transmembrane</keyword>
<keyword evidence="5" id="KW-0547">Nucleotide-binding</keyword>
<comment type="caution">
    <text evidence="12">The sequence shown here is derived from an EMBL/GenBank/DDBJ whole genome shotgun (WGS) entry which is preliminary data.</text>
</comment>
<dbReference type="InterPro" id="IPR011527">
    <property type="entry name" value="ABC1_TM_dom"/>
</dbReference>
<feature type="transmembrane region" description="Helical" evidence="9">
    <location>
        <begin position="90"/>
        <end position="109"/>
    </location>
</feature>
<dbReference type="InterPro" id="IPR039421">
    <property type="entry name" value="Type_1_exporter"/>
</dbReference>
<dbReference type="GO" id="GO:0016887">
    <property type="term" value="F:ATP hydrolysis activity"/>
    <property type="evidence" value="ECO:0007669"/>
    <property type="project" value="InterPro"/>
</dbReference>
<dbReference type="SUPFAM" id="SSF90123">
    <property type="entry name" value="ABC transporter transmembrane region"/>
    <property type="match status" value="1"/>
</dbReference>
<dbReference type="GO" id="GO:0140359">
    <property type="term" value="F:ABC-type transporter activity"/>
    <property type="evidence" value="ECO:0007669"/>
    <property type="project" value="InterPro"/>
</dbReference>
<dbReference type="Gene3D" id="3.40.50.300">
    <property type="entry name" value="P-loop containing nucleotide triphosphate hydrolases"/>
    <property type="match status" value="1"/>
</dbReference>
<evidence type="ECO:0000256" key="6">
    <source>
        <dbReference type="ARBA" id="ARBA00022840"/>
    </source>
</evidence>
<dbReference type="GO" id="GO:0005524">
    <property type="term" value="F:ATP binding"/>
    <property type="evidence" value="ECO:0007669"/>
    <property type="project" value="UniProtKB-KW"/>
</dbReference>
<evidence type="ECO:0000256" key="9">
    <source>
        <dbReference type="SAM" id="Phobius"/>
    </source>
</evidence>
<feature type="transmembrane region" description="Helical" evidence="9">
    <location>
        <begin position="63"/>
        <end position="84"/>
    </location>
</feature>
<name>A0A0W8FT26_9ZZZZ</name>